<comment type="caution">
    <text evidence="1">The sequence shown here is derived from an EMBL/GenBank/DDBJ whole genome shotgun (WGS) entry which is preliminary data.</text>
</comment>
<keyword evidence="2" id="KW-1185">Reference proteome</keyword>
<reference evidence="1" key="1">
    <citation type="submission" date="2022-07" db="EMBL/GenBank/DDBJ databases">
        <authorList>
            <person name="Kouya T."/>
            <person name="Ishiyama Y."/>
        </authorList>
    </citation>
    <scope>NUCLEOTIDE SEQUENCE</scope>
    <source>
        <strain evidence="1">WR16-4</strain>
    </source>
</reference>
<protein>
    <submittedName>
        <fullName evidence="1">Dihydroorotate dehydrogenase</fullName>
    </submittedName>
</protein>
<reference evidence="1" key="2">
    <citation type="journal article" date="2023" name="PLoS ONE">
        <title>Philodulcilactobacillus myokoensis gen. nov., sp. nov., a fructophilic, acidophilic, and agar-phobic lactic acid bacterium isolated from fermented vegetable extracts.</title>
        <authorList>
            <person name="Kouya T."/>
            <person name="Ishiyama Y."/>
            <person name="Ohashi S."/>
            <person name="Kumakubo R."/>
            <person name="Yamazaki T."/>
            <person name="Otaki T."/>
        </authorList>
    </citation>
    <scope>NUCLEOTIDE SEQUENCE</scope>
    <source>
        <strain evidence="1">WR16-4</strain>
    </source>
</reference>
<accession>A0A9W6B2H7</accession>
<dbReference type="AlphaFoldDB" id="A0A9W6B2H7"/>
<organism evidence="1 2">
    <name type="scientific">Philodulcilactobacillus myokoensis</name>
    <dbReference type="NCBI Taxonomy" id="2929573"/>
    <lineage>
        <taxon>Bacteria</taxon>
        <taxon>Bacillati</taxon>
        <taxon>Bacillota</taxon>
        <taxon>Bacilli</taxon>
        <taxon>Lactobacillales</taxon>
        <taxon>Lactobacillaceae</taxon>
        <taxon>Philodulcilactobacillus</taxon>
    </lineage>
</organism>
<dbReference type="GO" id="GO:0051301">
    <property type="term" value="P:cell division"/>
    <property type="evidence" value="ECO:0007669"/>
    <property type="project" value="InterPro"/>
</dbReference>
<sequence>MTSSANKIKQLNNPYLKRKRHLIKKKEVRFSFVSARMKHSLIIVSVSLLAILIACTGLFQAKHEFNHSSEQIKTTKVKLANQQKQNETFKTSVKQLKNTNYVEQVIREKYYYSKPNETIYSLPGDISKDVTQN</sequence>
<dbReference type="PANTHER" id="PTHR40027:SF1">
    <property type="entry name" value="CELL DIVISION PROTEIN DIVIC"/>
    <property type="match status" value="1"/>
</dbReference>
<evidence type="ECO:0000313" key="1">
    <source>
        <dbReference type="EMBL" id="GLB47203.1"/>
    </source>
</evidence>
<dbReference type="RefSeq" id="WP_286136661.1">
    <property type="nucleotide sequence ID" value="NZ_BRPL01000002.1"/>
</dbReference>
<evidence type="ECO:0000313" key="2">
    <source>
        <dbReference type="Proteomes" id="UP001144204"/>
    </source>
</evidence>
<name>A0A9W6B2H7_9LACO</name>
<dbReference type="InterPro" id="IPR039076">
    <property type="entry name" value="DivIC"/>
</dbReference>
<dbReference type="Pfam" id="PF04977">
    <property type="entry name" value="DivIC"/>
    <property type="match status" value="1"/>
</dbReference>
<dbReference type="InterPro" id="IPR007060">
    <property type="entry name" value="FtsL/DivIC"/>
</dbReference>
<proteinExistence type="predicted"/>
<dbReference type="Proteomes" id="UP001144204">
    <property type="component" value="Unassembled WGS sequence"/>
</dbReference>
<dbReference type="EMBL" id="BRPL01000002">
    <property type="protein sequence ID" value="GLB47203.1"/>
    <property type="molecule type" value="Genomic_DNA"/>
</dbReference>
<dbReference type="PANTHER" id="PTHR40027">
    <property type="entry name" value="CELL DIVISION PROTEIN DIVIC"/>
    <property type="match status" value="1"/>
</dbReference>
<gene>
    <name evidence="1" type="primary">divIC</name>
    <name evidence="1" type="ORF">WR164_11820</name>
</gene>